<reference evidence="1" key="1">
    <citation type="submission" date="2014-05" db="EMBL/GenBank/DDBJ databases">
        <authorList>
            <person name="Chronopoulou M."/>
        </authorList>
    </citation>
    <scope>NUCLEOTIDE SEQUENCE</scope>
    <source>
        <tissue evidence="1">Whole organism</tissue>
    </source>
</reference>
<evidence type="ECO:0000313" key="1">
    <source>
        <dbReference type="EMBL" id="CDW31814.1"/>
    </source>
</evidence>
<protein>
    <submittedName>
        <fullName evidence="1">Uncharacterized protein</fullName>
    </submittedName>
</protein>
<sequence length="86" mass="10244">MFELILVHTAFTIPHSFISCFYKKRKFNPCSQITYFRFKRYYSLLKVSKNIFSSFSFACITTYYCHEGCTQLLIIILHTMQLPPLL</sequence>
<organism evidence="1">
    <name type="scientific">Lepeophtheirus salmonis</name>
    <name type="common">Salmon louse</name>
    <name type="synonym">Caligus salmonis</name>
    <dbReference type="NCBI Taxonomy" id="72036"/>
    <lineage>
        <taxon>Eukaryota</taxon>
        <taxon>Metazoa</taxon>
        <taxon>Ecdysozoa</taxon>
        <taxon>Arthropoda</taxon>
        <taxon>Crustacea</taxon>
        <taxon>Multicrustacea</taxon>
        <taxon>Hexanauplia</taxon>
        <taxon>Copepoda</taxon>
        <taxon>Siphonostomatoida</taxon>
        <taxon>Caligidae</taxon>
        <taxon>Lepeophtheirus</taxon>
    </lineage>
</organism>
<name>A0A0K2U0L5_LEPSM</name>
<dbReference type="AlphaFoldDB" id="A0A0K2U0L5"/>
<dbReference type="EMBL" id="HACA01014453">
    <property type="protein sequence ID" value="CDW31814.1"/>
    <property type="molecule type" value="Transcribed_RNA"/>
</dbReference>
<accession>A0A0K2U0L5</accession>
<proteinExistence type="predicted"/>